<feature type="transmembrane region" description="Helical" evidence="1">
    <location>
        <begin position="12"/>
        <end position="32"/>
    </location>
</feature>
<dbReference type="RefSeq" id="WP_220197872.1">
    <property type="nucleotide sequence ID" value="NZ_BNJF01000004.1"/>
</dbReference>
<keyword evidence="3" id="KW-1185">Reference proteome</keyword>
<accession>A0A8J3MXL3</accession>
<protein>
    <submittedName>
        <fullName evidence="2">Uncharacterized protein</fullName>
    </submittedName>
</protein>
<reference evidence="2" key="1">
    <citation type="submission" date="2020-10" db="EMBL/GenBank/DDBJ databases">
        <title>Taxonomic study of unclassified bacteria belonging to the class Ktedonobacteria.</title>
        <authorList>
            <person name="Yabe S."/>
            <person name="Wang C.M."/>
            <person name="Zheng Y."/>
            <person name="Sakai Y."/>
            <person name="Cavaletti L."/>
            <person name="Monciardini P."/>
            <person name="Donadio S."/>
        </authorList>
    </citation>
    <scope>NUCLEOTIDE SEQUENCE</scope>
    <source>
        <strain evidence="2">SOSP1-1</strain>
    </source>
</reference>
<evidence type="ECO:0000313" key="3">
    <source>
        <dbReference type="Proteomes" id="UP000612362"/>
    </source>
</evidence>
<feature type="transmembrane region" description="Helical" evidence="1">
    <location>
        <begin position="198"/>
        <end position="223"/>
    </location>
</feature>
<dbReference type="EMBL" id="BNJF01000004">
    <property type="protein sequence ID" value="GHO48695.1"/>
    <property type="molecule type" value="Genomic_DNA"/>
</dbReference>
<proteinExistence type="predicted"/>
<feature type="transmembrane region" description="Helical" evidence="1">
    <location>
        <begin position="161"/>
        <end position="178"/>
    </location>
</feature>
<comment type="caution">
    <text evidence="2">The sequence shown here is derived from an EMBL/GenBank/DDBJ whole genome shotgun (WGS) entry which is preliminary data.</text>
</comment>
<feature type="transmembrane region" description="Helical" evidence="1">
    <location>
        <begin position="52"/>
        <end position="69"/>
    </location>
</feature>
<gene>
    <name evidence="2" type="ORF">KSX_68580</name>
</gene>
<name>A0A8J3MXL3_9CHLR</name>
<organism evidence="2 3">
    <name type="scientific">Ktedonospora formicarum</name>
    <dbReference type="NCBI Taxonomy" id="2778364"/>
    <lineage>
        <taxon>Bacteria</taxon>
        <taxon>Bacillati</taxon>
        <taxon>Chloroflexota</taxon>
        <taxon>Ktedonobacteria</taxon>
        <taxon>Ktedonobacterales</taxon>
        <taxon>Ktedonobacteraceae</taxon>
        <taxon>Ktedonospora</taxon>
    </lineage>
</organism>
<feature type="transmembrane region" description="Helical" evidence="1">
    <location>
        <begin position="90"/>
        <end position="114"/>
    </location>
</feature>
<dbReference type="Proteomes" id="UP000612362">
    <property type="component" value="Unassembled WGS sequence"/>
</dbReference>
<sequence length="237" mass="27146">MMFDRLRYELRLLGKPVFLTPLLVVIGFALFLTLVNRNVDKVAQSMGASLEVLLPMAAGVVVATIATYDRALELHLTMPRPYHRTATMRFLFIVLWSALVSLLTSYLLYVFNFWRLPTQIAQWSQPWQFLTWQMTWLSSTFWLVSLGLVLSLLLRSRSASGILICVVSVAELLFHQAIDQDPLYHPVYLFPLTYSPDASYWLTNRLELLGTAAALLMLAWFLLRLPERLLSHAPGEE</sequence>
<feature type="transmembrane region" description="Helical" evidence="1">
    <location>
        <begin position="134"/>
        <end position="154"/>
    </location>
</feature>
<keyword evidence="1" id="KW-1133">Transmembrane helix</keyword>
<keyword evidence="1" id="KW-0472">Membrane</keyword>
<evidence type="ECO:0000313" key="2">
    <source>
        <dbReference type="EMBL" id="GHO48695.1"/>
    </source>
</evidence>
<dbReference type="AlphaFoldDB" id="A0A8J3MXL3"/>
<keyword evidence="1" id="KW-0812">Transmembrane</keyword>
<evidence type="ECO:0000256" key="1">
    <source>
        <dbReference type="SAM" id="Phobius"/>
    </source>
</evidence>